<evidence type="ECO:0000313" key="2">
    <source>
        <dbReference type="EMBL" id="RPB10064.1"/>
    </source>
</evidence>
<feature type="compositionally biased region" description="Pro residues" evidence="1">
    <location>
        <begin position="18"/>
        <end position="37"/>
    </location>
</feature>
<keyword evidence="3" id="KW-1185">Reference proteome</keyword>
<feature type="compositionally biased region" description="Polar residues" evidence="1">
    <location>
        <begin position="8"/>
        <end position="17"/>
    </location>
</feature>
<evidence type="ECO:0000256" key="1">
    <source>
        <dbReference type="SAM" id="MobiDB-lite"/>
    </source>
</evidence>
<accession>A0A3N4KHN1</accession>
<name>A0A3N4KHN1_9PEZI</name>
<proteinExistence type="predicted"/>
<protein>
    <submittedName>
        <fullName evidence="2">Uncharacterized protein</fullName>
    </submittedName>
</protein>
<dbReference type="AlphaFoldDB" id="A0A3N4KHN1"/>
<organism evidence="2 3">
    <name type="scientific">Morchella conica CCBAS932</name>
    <dbReference type="NCBI Taxonomy" id="1392247"/>
    <lineage>
        <taxon>Eukaryota</taxon>
        <taxon>Fungi</taxon>
        <taxon>Dikarya</taxon>
        <taxon>Ascomycota</taxon>
        <taxon>Pezizomycotina</taxon>
        <taxon>Pezizomycetes</taxon>
        <taxon>Pezizales</taxon>
        <taxon>Morchellaceae</taxon>
        <taxon>Morchella</taxon>
    </lineage>
</organism>
<reference evidence="2 3" key="1">
    <citation type="journal article" date="2018" name="Nat. Ecol. Evol.">
        <title>Pezizomycetes genomes reveal the molecular basis of ectomycorrhizal truffle lifestyle.</title>
        <authorList>
            <person name="Murat C."/>
            <person name="Payen T."/>
            <person name="Noel B."/>
            <person name="Kuo A."/>
            <person name="Morin E."/>
            <person name="Chen J."/>
            <person name="Kohler A."/>
            <person name="Krizsan K."/>
            <person name="Balestrini R."/>
            <person name="Da Silva C."/>
            <person name="Montanini B."/>
            <person name="Hainaut M."/>
            <person name="Levati E."/>
            <person name="Barry K.W."/>
            <person name="Belfiori B."/>
            <person name="Cichocki N."/>
            <person name="Clum A."/>
            <person name="Dockter R.B."/>
            <person name="Fauchery L."/>
            <person name="Guy J."/>
            <person name="Iotti M."/>
            <person name="Le Tacon F."/>
            <person name="Lindquist E.A."/>
            <person name="Lipzen A."/>
            <person name="Malagnac F."/>
            <person name="Mello A."/>
            <person name="Molinier V."/>
            <person name="Miyauchi S."/>
            <person name="Poulain J."/>
            <person name="Riccioni C."/>
            <person name="Rubini A."/>
            <person name="Sitrit Y."/>
            <person name="Splivallo R."/>
            <person name="Traeger S."/>
            <person name="Wang M."/>
            <person name="Zifcakova L."/>
            <person name="Wipf D."/>
            <person name="Zambonelli A."/>
            <person name="Paolocci F."/>
            <person name="Nowrousian M."/>
            <person name="Ottonello S."/>
            <person name="Baldrian P."/>
            <person name="Spatafora J.W."/>
            <person name="Henrissat B."/>
            <person name="Nagy L.G."/>
            <person name="Aury J.M."/>
            <person name="Wincker P."/>
            <person name="Grigoriev I.V."/>
            <person name="Bonfante P."/>
            <person name="Martin F.M."/>
        </authorList>
    </citation>
    <scope>NUCLEOTIDE SEQUENCE [LARGE SCALE GENOMIC DNA]</scope>
    <source>
        <strain evidence="2 3">CCBAS932</strain>
    </source>
</reference>
<dbReference type="EMBL" id="ML119146">
    <property type="protein sequence ID" value="RPB10064.1"/>
    <property type="molecule type" value="Genomic_DNA"/>
</dbReference>
<feature type="region of interest" description="Disordered" evidence="1">
    <location>
        <begin position="1"/>
        <end position="95"/>
    </location>
</feature>
<feature type="compositionally biased region" description="Basic and acidic residues" evidence="1">
    <location>
        <begin position="60"/>
        <end position="71"/>
    </location>
</feature>
<evidence type="ECO:0000313" key="3">
    <source>
        <dbReference type="Proteomes" id="UP000277580"/>
    </source>
</evidence>
<gene>
    <name evidence="2" type="ORF">P167DRAFT_547608</name>
</gene>
<dbReference type="Proteomes" id="UP000277580">
    <property type="component" value="Unassembled WGS sequence"/>
</dbReference>
<feature type="compositionally biased region" description="Low complexity" evidence="1">
    <location>
        <begin position="38"/>
        <end position="47"/>
    </location>
</feature>
<sequence length="151" mass="16236">MTIHKPNHQTYTSNTPLIPTPPHPPPPTPGPSSPPAPASKSGKSILLRPPPIRRPSRRIPHLDPLLDRGDARSQLGPSSALDGICLDAPGDVGTEADTENELEEEDAFKGDAGLCLDEVDGRDGALGTHVFHGEVKWCFLICVDVCLLRTW</sequence>
<dbReference type="InParanoid" id="A0A3N4KHN1"/>